<name>A0A411B845_9CAUD</name>
<proteinExistence type="predicted"/>
<gene>
    <name evidence="1" type="ORF">ASswx1_134</name>
</gene>
<sequence length="137" mass="15614">MSVCTSIFVDISNHNMNITTIGHVVHNLIQRIHAKNTSGVGGFATIHSYDFQSFSIVFNAESGKRSMFMCTVSQKEEIDGFVYEGDKVYISIGHNQEGIEIMKMIAENLVQEFNDLPVFFRESDSIYHENNEWVQVK</sequence>
<reference evidence="1 2" key="1">
    <citation type="submission" date="2018-08" db="EMBL/GenBank/DDBJ databases">
        <title>Asswx_1, Complete genome sequences of 3 novel enterobacteria, Pakpunavirus like phages.</title>
        <authorList>
            <person name="Yuan S."/>
            <person name="Ma Y."/>
            <person name="Liu Q."/>
        </authorList>
    </citation>
    <scope>NUCLEOTIDE SEQUENCE [LARGE SCALE GENOMIC DNA]</scope>
</reference>
<accession>A0A411B845</accession>
<evidence type="ECO:0000313" key="2">
    <source>
        <dbReference type="Proteomes" id="UP000289219"/>
    </source>
</evidence>
<dbReference type="EMBL" id="MH791398">
    <property type="protein sequence ID" value="QAX97779.1"/>
    <property type="molecule type" value="Genomic_DNA"/>
</dbReference>
<protein>
    <submittedName>
        <fullName evidence="1">Uncharacterized protein</fullName>
    </submittedName>
</protein>
<evidence type="ECO:0000313" key="1">
    <source>
        <dbReference type="EMBL" id="QAX97779.1"/>
    </source>
</evidence>
<organism evidence="1 2">
    <name type="scientific">Aeromonas phage Asswx_1</name>
    <dbReference type="NCBI Taxonomy" id="2419739"/>
    <lineage>
        <taxon>Viruses</taxon>
        <taxon>Duplodnaviria</taxon>
        <taxon>Heunggongvirae</taxon>
        <taxon>Uroviricota</taxon>
        <taxon>Caudoviricetes</taxon>
        <taxon>Pantevenvirales</taxon>
        <taxon>Straboviridae</taxon>
        <taxon>Emmerichvirinae</taxon>
        <taxon>Ceceduovirus</taxon>
        <taxon>Ceceduovirus aszj</taxon>
    </lineage>
</organism>
<dbReference type="Proteomes" id="UP000289219">
    <property type="component" value="Segment"/>
</dbReference>